<dbReference type="InterPro" id="IPR036465">
    <property type="entry name" value="vWFA_dom_sf"/>
</dbReference>
<accession>A0A6C0EWV3</accession>
<dbReference type="SUPFAM" id="SSF53300">
    <property type="entry name" value="vWA-like"/>
    <property type="match status" value="1"/>
</dbReference>
<dbReference type="InterPro" id="IPR056690">
    <property type="entry name" value="DUF7788"/>
</dbReference>
<reference evidence="2" key="1">
    <citation type="journal article" date="2020" name="Nature">
        <title>Giant virus diversity and host interactions through global metagenomics.</title>
        <authorList>
            <person name="Schulz F."/>
            <person name="Roux S."/>
            <person name="Paez-Espino D."/>
            <person name="Jungbluth S."/>
            <person name="Walsh D.A."/>
            <person name="Denef V.J."/>
            <person name="McMahon K.D."/>
            <person name="Konstantinidis K.T."/>
            <person name="Eloe-Fadrosh E.A."/>
            <person name="Kyrpides N.C."/>
            <person name="Woyke T."/>
        </authorList>
    </citation>
    <scope>NUCLEOTIDE SEQUENCE</scope>
    <source>
        <strain evidence="2">GVMAG-M-3300009161-30</strain>
    </source>
</reference>
<evidence type="ECO:0000313" key="2">
    <source>
        <dbReference type="EMBL" id="QHT32779.1"/>
    </source>
</evidence>
<feature type="domain" description="DUF7788" evidence="1">
    <location>
        <begin position="374"/>
        <end position="559"/>
    </location>
</feature>
<dbReference type="InterPro" id="IPR011205">
    <property type="entry name" value="UCP015417_vWA"/>
</dbReference>
<dbReference type="AlphaFoldDB" id="A0A6C0EWV3"/>
<sequence>MAALINALDMQTPKQIGENGHIEYTWSNSNLKEKITQFHFQVTRTDESTIESLSKVLRQILTRLQKGLLSNKAESQELLSILYKMIGHTRDIVNGKGEYALSYMMIVVWYDFFPELAMFALEKFVSFTNDNDIENLSEHPYGSWKDIKYFCNYCKSQFMPVSHPLIQYAFSLLNNQIAKDASTPSTTPKSLASKWTPREKSTKFGWIFQELALIYFGNYLETATTPDKFDRAVLKCKMDYRKVLASLNKQLKTTQIDQCANTWQNIDHSKTTSITISKQKQAFLNVKKDGSQRSEAIDRIICADKFKERINKAAAGECEMKGLRVGLELFTIQAIELIERKNEHKDQDDYQIEMDLLNAQWLNNAKQTESLKDMIAMVDFSGSMDGPPKHCAYAMGCRVAEKSRLGKRVMSFCSNPTWHNLEDCNNFTDMVERLQEGECGYSTNFYLALDRILDAIIEMKLTPADVSNLTLAVFSDMQINESGGDDAPPPNMGTIYDVMKLKYAAAGNRLYGIPFDPPPMLFWNLRSTDGFPAMSSQPNVSMMSGFSPALLNHFCENGLQAFESCSPWSTLVTMLEHSRYKCLEEKVWSMVWRETKGFLK</sequence>
<dbReference type="Gene3D" id="3.40.50.410">
    <property type="entry name" value="von Willebrand factor, type A domain"/>
    <property type="match status" value="1"/>
</dbReference>
<name>A0A6C0EWV3_9ZZZZ</name>
<protein>
    <recommendedName>
        <fullName evidence="1">DUF7788 domain-containing protein</fullName>
    </recommendedName>
</protein>
<dbReference type="PANTHER" id="PTHR31373:SF27">
    <property type="entry name" value="TROVE DOMAIN-CONTAINING PROTEIN"/>
    <property type="match status" value="1"/>
</dbReference>
<dbReference type="EMBL" id="MN738948">
    <property type="protein sequence ID" value="QHT32779.1"/>
    <property type="molecule type" value="Genomic_DNA"/>
</dbReference>
<evidence type="ECO:0000259" key="1">
    <source>
        <dbReference type="Pfam" id="PF25043"/>
    </source>
</evidence>
<dbReference type="PANTHER" id="PTHR31373">
    <property type="entry name" value="OS06G0652100 PROTEIN"/>
    <property type="match status" value="1"/>
</dbReference>
<dbReference type="Pfam" id="PF25043">
    <property type="entry name" value="DUF7788"/>
    <property type="match status" value="1"/>
</dbReference>
<proteinExistence type="predicted"/>
<organism evidence="2">
    <name type="scientific">viral metagenome</name>
    <dbReference type="NCBI Taxonomy" id="1070528"/>
    <lineage>
        <taxon>unclassified sequences</taxon>
        <taxon>metagenomes</taxon>
        <taxon>organismal metagenomes</taxon>
    </lineage>
</organism>